<comment type="caution">
    <text evidence="2">The sequence shown here is derived from an EMBL/GenBank/DDBJ whole genome shotgun (WGS) entry which is preliminary data.</text>
</comment>
<dbReference type="RefSeq" id="WP_126797857.1">
    <property type="nucleotide sequence ID" value="NZ_PIPO01000001.1"/>
</dbReference>
<sequence>MEAKVVTDNNISLYTESFGNPAHEPIILIMGAMSSAVWWPDDFCARLAAMNCYVIRYDHRDTGKSTSYEPGEAPYSVEELADDVVRVIDGYGLEAAHLVGMSLGGFLSQLVALKYPQRVKSLTLIASERLAETDPEIPPISPALIEYHQQAATLDWSDRDAVVEYQVGAWRINSGTAHAFDAERIRQIAQANFDRTPNILTTFNHTTLGGGEEWLGRLNEITASTLIIHGTEDPVLPYAHGLALKAAIANSELLTLQGTGHELHSEDWQVILQAVKRQTSESKPGGAP</sequence>
<evidence type="ECO:0000259" key="1">
    <source>
        <dbReference type="Pfam" id="PF00561"/>
    </source>
</evidence>
<dbReference type="GO" id="GO:0004806">
    <property type="term" value="F:triacylglycerol lipase activity"/>
    <property type="evidence" value="ECO:0007669"/>
    <property type="project" value="TreeGrafter"/>
</dbReference>
<keyword evidence="2" id="KW-0378">Hydrolase</keyword>
<evidence type="ECO:0000313" key="2">
    <source>
        <dbReference type="EMBL" id="RUO34821.1"/>
    </source>
</evidence>
<protein>
    <submittedName>
        <fullName evidence="2">Alpha/beta fold putative hydrolase EstX</fullName>
    </submittedName>
</protein>
<accession>A0A432WM67</accession>
<dbReference type="PRINTS" id="PR00111">
    <property type="entry name" value="ABHYDROLASE"/>
</dbReference>
<dbReference type="SUPFAM" id="SSF53474">
    <property type="entry name" value="alpha/beta-Hydrolases"/>
    <property type="match status" value="1"/>
</dbReference>
<gene>
    <name evidence="2" type="ORF">CWE14_02145</name>
</gene>
<dbReference type="InterPro" id="IPR029058">
    <property type="entry name" value="AB_hydrolase_fold"/>
</dbReference>
<dbReference type="InterPro" id="IPR050471">
    <property type="entry name" value="AB_hydrolase"/>
</dbReference>
<name>A0A432WM67_9GAMM</name>
<proteinExistence type="predicted"/>
<dbReference type="Proteomes" id="UP000287823">
    <property type="component" value="Unassembled WGS sequence"/>
</dbReference>
<dbReference type="Pfam" id="PF00561">
    <property type="entry name" value="Abhydrolase_1"/>
    <property type="match status" value="1"/>
</dbReference>
<keyword evidence="3" id="KW-1185">Reference proteome</keyword>
<dbReference type="PANTHER" id="PTHR43433">
    <property type="entry name" value="HYDROLASE, ALPHA/BETA FOLD FAMILY PROTEIN"/>
    <property type="match status" value="1"/>
</dbReference>
<dbReference type="EMBL" id="PIPO01000001">
    <property type="protein sequence ID" value="RUO34821.1"/>
    <property type="molecule type" value="Genomic_DNA"/>
</dbReference>
<dbReference type="Gene3D" id="3.40.50.1820">
    <property type="entry name" value="alpha/beta hydrolase"/>
    <property type="match status" value="1"/>
</dbReference>
<dbReference type="GO" id="GO:0046503">
    <property type="term" value="P:glycerolipid catabolic process"/>
    <property type="evidence" value="ECO:0007669"/>
    <property type="project" value="TreeGrafter"/>
</dbReference>
<feature type="domain" description="AB hydrolase-1" evidence="1">
    <location>
        <begin position="31"/>
        <end position="266"/>
    </location>
</feature>
<dbReference type="PANTHER" id="PTHR43433:SF5">
    <property type="entry name" value="AB HYDROLASE-1 DOMAIN-CONTAINING PROTEIN"/>
    <property type="match status" value="1"/>
</dbReference>
<dbReference type="AlphaFoldDB" id="A0A432WM67"/>
<reference evidence="2 3" key="1">
    <citation type="journal article" date="2011" name="Front. Microbiol.">
        <title>Genomic signatures of strain selection and enhancement in Bacillus atrophaeus var. globigii, a historical biowarfare simulant.</title>
        <authorList>
            <person name="Gibbons H.S."/>
            <person name="Broomall S.M."/>
            <person name="McNew L.A."/>
            <person name="Daligault H."/>
            <person name="Chapman C."/>
            <person name="Bruce D."/>
            <person name="Karavis M."/>
            <person name="Krepps M."/>
            <person name="McGregor P.A."/>
            <person name="Hong C."/>
            <person name="Park K.H."/>
            <person name="Akmal A."/>
            <person name="Feldman A."/>
            <person name="Lin J.S."/>
            <person name="Chang W.E."/>
            <person name="Higgs B.W."/>
            <person name="Demirev P."/>
            <person name="Lindquist J."/>
            <person name="Liem A."/>
            <person name="Fochler E."/>
            <person name="Read T.D."/>
            <person name="Tapia R."/>
            <person name="Johnson S."/>
            <person name="Bishop-Lilly K.A."/>
            <person name="Detter C."/>
            <person name="Han C."/>
            <person name="Sozhamannan S."/>
            <person name="Rosenzweig C.N."/>
            <person name="Skowronski E.W."/>
        </authorList>
    </citation>
    <scope>NUCLEOTIDE SEQUENCE [LARGE SCALE GENOMIC DNA]</scope>
    <source>
        <strain evidence="2 3">Y4G10-17</strain>
    </source>
</reference>
<evidence type="ECO:0000313" key="3">
    <source>
        <dbReference type="Proteomes" id="UP000287823"/>
    </source>
</evidence>
<organism evidence="2 3">
    <name type="scientific">Aliidiomarina soli</name>
    <dbReference type="NCBI Taxonomy" id="1928574"/>
    <lineage>
        <taxon>Bacteria</taxon>
        <taxon>Pseudomonadati</taxon>
        <taxon>Pseudomonadota</taxon>
        <taxon>Gammaproteobacteria</taxon>
        <taxon>Alteromonadales</taxon>
        <taxon>Idiomarinaceae</taxon>
        <taxon>Aliidiomarina</taxon>
    </lineage>
</organism>
<dbReference type="InterPro" id="IPR000073">
    <property type="entry name" value="AB_hydrolase_1"/>
</dbReference>